<feature type="compositionally biased region" description="Polar residues" evidence="1">
    <location>
        <begin position="10"/>
        <end position="26"/>
    </location>
</feature>
<feature type="compositionally biased region" description="Basic residues" evidence="1">
    <location>
        <begin position="179"/>
        <end position="198"/>
    </location>
</feature>
<dbReference type="InterPro" id="IPR000210">
    <property type="entry name" value="BTB/POZ_dom"/>
</dbReference>
<dbReference type="CDD" id="cd18186">
    <property type="entry name" value="BTB_POZ_ZBTB_KLHL-like"/>
    <property type="match status" value="1"/>
</dbReference>
<dbReference type="Pfam" id="PF07707">
    <property type="entry name" value="BACK"/>
    <property type="match status" value="1"/>
</dbReference>
<accession>A0A8S3ZSI4</accession>
<feature type="non-terminal residue" evidence="3">
    <location>
        <position position="1"/>
    </location>
</feature>
<dbReference type="InterPro" id="IPR011333">
    <property type="entry name" value="SKP1/BTB/POZ_sf"/>
</dbReference>
<dbReference type="AlphaFoldDB" id="A0A8S3ZSI4"/>
<feature type="compositionally biased region" description="Basic and acidic residues" evidence="1">
    <location>
        <begin position="63"/>
        <end position="73"/>
    </location>
</feature>
<comment type="caution">
    <text evidence="3">The sequence shown here is derived from an EMBL/GenBank/DDBJ whole genome shotgun (WGS) entry which is preliminary data.</text>
</comment>
<feature type="compositionally biased region" description="Polar residues" evidence="1">
    <location>
        <begin position="411"/>
        <end position="434"/>
    </location>
</feature>
<feature type="region of interest" description="Disordered" evidence="1">
    <location>
        <begin position="258"/>
        <end position="309"/>
    </location>
</feature>
<feature type="region of interest" description="Disordered" evidence="1">
    <location>
        <begin position="147"/>
        <end position="245"/>
    </location>
</feature>
<dbReference type="EMBL" id="CAJHNH020004348">
    <property type="protein sequence ID" value="CAG5130928.1"/>
    <property type="molecule type" value="Genomic_DNA"/>
</dbReference>
<proteinExistence type="predicted"/>
<feature type="compositionally biased region" description="Basic and acidic residues" evidence="1">
    <location>
        <begin position="435"/>
        <end position="444"/>
    </location>
</feature>
<protein>
    <recommendedName>
        <fullName evidence="2">BTB domain-containing protein</fullName>
    </recommendedName>
</protein>
<reference evidence="3" key="1">
    <citation type="submission" date="2021-04" db="EMBL/GenBank/DDBJ databases">
        <authorList>
            <consortium name="Molecular Ecology Group"/>
        </authorList>
    </citation>
    <scope>NUCLEOTIDE SEQUENCE</scope>
</reference>
<dbReference type="OrthoDB" id="6159295at2759"/>
<dbReference type="PROSITE" id="PS50097">
    <property type="entry name" value="BTB"/>
    <property type="match status" value="1"/>
</dbReference>
<keyword evidence="4" id="KW-1185">Reference proteome</keyword>
<feature type="compositionally biased region" description="Basic and acidic residues" evidence="1">
    <location>
        <begin position="199"/>
        <end position="209"/>
    </location>
</feature>
<dbReference type="SMART" id="SM00875">
    <property type="entry name" value="BACK"/>
    <property type="match status" value="1"/>
</dbReference>
<dbReference type="Gene3D" id="3.30.710.10">
    <property type="entry name" value="Potassium Channel Kv1.1, Chain A"/>
    <property type="match status" value="1"/>
</dbReference>
<organism evidence="3 4">
    <name type="scientific">Candidula unifasciata</name>
    <dbReference type="NCBI Taxonomy" id="100452"/>
    <lineage>
        <taxon>Eukaryota</taxon>
        <taxon>Metazoa</taxon>
        <taxon>Spiralia</taxon>
        <taxon>Lophotrochozoa</taxon>
        <taxon>Mollusca</taxon>
        <taxon>Gastropoda</taxon>
        <taxon>Heterobranchia</taxon>
        <taxon>Euthyneura</taxon>
        <taxon>Panpulmonata</taxon>
        <taxon>Eupulmonata</taxon>
        <taxon>Stylommatophora</taxon>
        <taxon>Helicina</taxon>
        <taxon>Helicoidea</taxon>
        <taxon>Geomitridae</taxon>
        <taxon>Candidula</taxon>
    </lineage>
</organism>
<dbReference type="PANTHER" id="PTHR45632">
    <property type="entry name" value="LD33804P"/>
    <property type="match status" value="1"/>
</dbReference>
<dbReference type="Gene3D" id="1.25.40.420">
    <property type="match status" value="1"/>
</dbReference>
<dbReference type="Proteomes" id="UP000678393">
    <property type="component" value="Unassembled WGS sequence"/>
</dbReference>
<sequence>MKRGDLRPVTVNNVATNPTGLGSSPSHGKDRSVHGSSASKATFQILAENCGFKVIKEAGKDHFDHHPEEKHSETSTNPVTDHVSGRWQKDSNPVSKEVIVVSRVNNAMDTEIREQKSTETYLVTRNSEDMAPKVDFLDMTDVSDNSLPNVSSKKCNMSIKMNPGGDKVKQESQGDSVNGHRRWPRYKIMKSQHSHAKARSKDERCKASDGLKSNSQSVEQTKSPRGVGKSREMQPHVFKLPSRRGKPRILLCENSSALSKDVKSVGQKDEPEINRTEQNKRQVSSSTNGLLVKGSNHENDAENVEPHQSTNQAFSNVNSSCLNQAGGQDIRVLPPKQNVTGGMLSYLRKIASAANNDSRGSLRNPFSKQVPASSCRFFNRQSNNNTSKSKTSDKNSQMLPPTARLKKKGRSCSQQHNLSLRTVSMNPGMSQFDTRTSDRDRESTSTRFPQLYRSSCEVPGTSSEEKGIEPTTFRLDRSRPRDYNINFNSEDGHEEGVSFNSFIGYYLCELWKNQCLCDVRIKVGNTSFLAHKIVLAAFTDIFCPDDPHQIPTVSFDIPDVTEEAVSLILQYLYTSKMEVTDSVLESVYTAASILEIGEITDLVVELLSKPTVQNFEKYLTIRQRIGMPSNIMEVYKDFVLENLLEIEDSPYILGMQLPDMEKLLRDPNVKINCEADIFRVIIKWLKYNPCHRTRHASELLTLVDFDCIGPETLSSIVEQNRHLFDLPSMDIIMGAFKKFALRCKDVTTKDMPCYVEPNK</sequence>
<evidence type="ECO:0000259" key="2">
    <source>
        <dbReference type="PROSITE" id="PS50097"/>
    </source>
</evidence>
<evidence type="ECO:0000256" key="1">
    <source>
        <dbReference type="SAM" id="MobiDB-lite"/>
    </source>
</evidence>
<feature type="compositionally biased region" description="Polar residues" evidence="1">
    <location>
        <begin position="356"/>
        <end position="372"/>
    </location>
</feature>
<dbReference type="Pfam" id="PF00651">
    <property type="entry name" value="BTB"/>
    <property type="match status" value="1"/>
</dbReference>
<evidence type="ECO:0000313" key="3">
    <source>
        <dbReference type="EMBL" id="CAG5130928.1"/>
    </source>
</evidence>
<name>A0A8S3ZSI4_9EUPU</name>
<dbReference type="SMART" id="SM00225">
    <property type="entry name" value="BTB"/>
    <property type="match status" value="1"/>
</dbReference>
<dbReference type="PANTHER" id="PTHR45632:SF17">
    <property type="entry name" value="KELCH-LIKE PROTEIN 31"/>
    <property type="match status" value="1"/>
</dbReference>
<feature type="region of interest" description="Disordered" evidence="1">
    <location>
        <begin position="356"/>
        <end position="446"/>
    </location>
</feature>
<feature type="compositionally biased region" description="Basic and acidic residues" evidence="1">
    <location>
        <begin position="260"/>
        <end position="280"/>
    </location>
</feature>
<feature type="region of interest" description="Disordered" evidence="1">
    <location>
        <begin position="63"/>
        <end position="91"/>
    </location>
</feature>
<feature type="domain" description="BTB" evidence="2">
    <location>
        <begin position="517"/>
        <end position="581"/>
    </location>
</feature>
<evidence type="ECO:0000313" key="4">
    <source>
        <dbReference type="Proteomes" id="UP000678393"/>
    </source>
</evidence>
<feature type="region of interest" description="Disordered" evidence="1">
    <location>
        <begin position="1"/>
        <end position="36"/>
    </location>
</feature>
<dbReference type="InterPro" id="IPR011705">
    <property type="entry name" value="BACK"/>
</dbReference>
<feature type="compositionally biased region" description="Polar residues" evidence="1">
    <location>
        <begin position="211"/>
        <end position="223"/>
    </location>
</feature>
<dbReference type="SUPFAM" id="SSF54695">
    <property type="entry name" value="POZ domain"/>
    <property type="match status" value="1"/>
</dbReference>
<gene>
    <name evidence="3" type="ORF">CUNI_LOCUS16486</name>
</gene>